<evidence type="ECO:0000256" key="2">
    <source>
        <dbReference type="ARBA" id="ARBA00022801"/>
    </source>
</evidence>
<evidence type="ECO:0000256" key="1">
    <source>
        <dbReference type="ARBA" id="ARBA00022723"/>
    </source>
</evidence>
<evidence type="ECO:0000256" key="4">
    <source>
        <dbReference type="ARBA" id="ARBA00025742"/>
    </source>
</evidence>
<dbReference type="Proteomes" id="UP000008461">
    <property type="component" value="Chromosome"/>
</dbReference>
<dbReference type="InterPro" id="IPR029052">
    <property type="entry name" value="Metallo-depent_PP-like"/>
</dbReference>
<dbReference type="HOGENOM" id="CLU_070320_0_1_10"/>
<evidence type="ECO:0000259" key="5">
    <source>
        <dbReference type="Pfam" id="PF00149"/>
    </source>
</evidence>
<dbReference type="InterPro" id="IPR004843">
    <property type="entry name" value="Calcineurin-like_PHP"/>
</dbReference>
<reference key="2">
    <citation type="submission" date="2011-04" db="EMBL/GenBank/DDBJ databases">
        <title>Complete sequence of chromosome of Haliscomenobacter hydrossis DSM 1100.</title>
        <authorList>
            <consortium name="US DOE Joint Genome Institute (JGI-PGF)"/>
            <person name="Lucas S."/>
            <person name="Han J."/>
            <person name="Lapidus A."/>
            <person name="Bruce D."/>
            <person name="Goodwin L."/>
            <person name="Pitluck S."/>
            <person name="Peters L."/>
            <person name="Kyrpides N."/>
            <person name="Mavromatis K."/>
            <person name="Ivanova N."/>
            <person name="Ovchinnikova G."/>
            <person name="Pagani I."/>
            <person name="Daligault H."/>
            <person name="Detter J.C."/>
            <person name="Han C."/>
            <person name="Land M."/>
            <person name="Hauser L."/>
            <person name="Markowitz V."/>
            <person name="Cheng J.-F."/>
            <person name="Hugenholtz P."/>
            <person name="Woyke T."/>
            <person name="Wu D."/>
            <person name="Verbarg S."/>
            <person name="Frueling A."/>
            <person name="Brambilla E."/>
            <person name="Klenk H.-P."/>
            <person name="Eisen J.A."/>
        </authorList>
    </citation>
    <scope>NUCLEOTIDE SEQUENCE</scope>
    <source>
        <strain>DSM 1100</strain>
    </source>
</reference>
<accession>F4KWS0</accession>
<protein>
    <submittedName>
        <fullName evidence="6">Metallophosphoesterase</fullName>
    </submittedName>
</protein>
<name>F4KWS0_HALH1</name>
<dbReference type="EMBL" id="CP002691">
    <property type="protein sequence ID" value="AEE52553.1"/>
    <property type="molecule type" value="Genomic_DNA"/>
</dbReference>
<dbReference type="GO" id="GO:0016787">
    <property type="term" value="F:hydrolase activity"/>
    <property type="evidence" value="ECO:0007669"/>
    <property type="project" value="UniProtKB-KW"/>
</dbReference>
<dbReference type="KEGG" id="hhy:Halhy_4719"/>
<feature type="domain" description="Calcineurin-like phosphoesterase" evidence="5">
    <location>
        <begin position="1"/>
        <end position="188"/>
    </location>
</feature>
<dbReference type="GO" id="GO:0046872">
    <property type="term" value="F:metal ion binding"/>
    <property type="evidence" value="ECO:0007669"/>
    <property type="project" value="UniProtKB-KW"/>
</dbReference>
<dbReference type="AlphaFoldDB" id="F4KWS0"/>
<evidence type="ECO:0000313" key="7">
    <source>
        <dbReference type="Proteomes" id="UP000008461"/>
    </source>
</evidence>
<proteinExistence type="inferred from homology"/>
<dbReference type="SUPFAM" id="SSF56300">
    <property type="entry name" value="Metallo-dependent phosphatases"/>
    <property type="match status" value="1"/>
</dbReference>
<dbReference type="eggNOG" id="COG1409">
    <property type="taxonomic scope" value="Bacteria"/>
</dbReference>
<keyword evidence="3" id="KW-0408">Iron</keyword>
<gene>
    <name evidence="6" type="ordered locus">Halhy_4719</name>
</gene>
<organism evidence="6 7">
    <name type="scientific">Haliscomenobacter hydrossis (strain ATCC 27775 / DSM 1100 / LMG 10767 / O)</name>
    <dbReference type="NCBI Taxonomy" id="760192"/>
    <lineage>
        <taxon>Bacteria</taxon>
        <taxon>Pseudomonadati</taxon>
        <taxon>Bacteroidota</taxon>
        <taxon>Saprospiria</taxon>
        <taxon>Saprospirales</taxon>
        <taxon>Haliscomenobacteraceae</taxon>
        <taxon>Haliscomenobacter</taxon>
    </lineage>
</organism>
<dbReference type="PANTHER" id="PTHR42988">
    <property type="entry name" value="PHOSPHOHYDROLASE"/>
    <property type="match status" value="1"/>
</dbReference>
<keyword evidence="1" id="KW-0479">Metal-binding</keyword>
<dbReference type="Pfam" id="PF00149">
    <property type="entry name" value="Metallophos"/>
    <property type="match status" value="1"/>
</dbReference>
<keyword evidence="2" id="KW-0378">Hydrolase</keyword>
<dbReference type="OrthoDB" id="9816081at2"/>
<evidence type="ECO:0000256" key="3">
    <source>
        <dbReference type="ARBA" id="ARBA00023004"/>
    </source>
</evidence>
<keyword evidence="7" id="KW-1185">Reference proteome</keyword>
<dbReference type="STRING" id="760192.Halhy_4719"/>
<reference evidence="6 7" key="1">
    <citation type="journal article" date="2011" name="Stand. Genomic Sci.">
        <title>Complete genome sequence of Haliscomenobacter hydrossis type strain (O).</title>
        <authorList>
            <consortium name="US DOE Joint Genome Institute (JGI-PGF)"/>
            <person name="Daligault H."/>
            <person name="Lapidus A."/>
            <person name="Zeytun A."/>
            <person name="Nolan M."/>
            <person name="Lucas S."/>
            <person name="Del Rio T.G."/>
            <person name="Tice H."/>
            <person name="Cheng J.F."/>
            <person name="Tapia R."/>
            <person name="Han C."/>
            <person name="Goodwin L."/>
            <person name="Pitluck S."/>
            <person name="Liolios K."/>
            <person name="Pagani I."/>
            <person name="Ivanova N."/>
            <person name="Huntemann M."/>
            <person name="Mavromatis K."/>
            <person name="Mikhailova N."/>
            <person name="Pati A."/>
            <person name="Chen A."/>
            <person name="Palaniappan K."/>
            <person name="Land M."/>
            <person name="Hauser L."/>
            <person name="Brambilla E.M."/>
            <person name="Rohde M."/>
            <person name="Verbarg S."/>
            <person name="Goker M."/>
            <person name="Bristow J."/>
            <person name="Eisen J.A."/>
            <person name="Markowitz V."/>
            <person name="Hugenholtz P."/>
            <person name="Kyrpides N.C."/>
            <person name="Klenk H.P."/>
            <person name="Woyke T."/>
        </authorList>
    </citation>
    <scope>NUCLEOTIDE SEQUENCE [LARGE SCALE GENOMIC DNA]</scope>
    <source>
        <strain evidence="7">ATCC 27775 / DSM 1100 / LMG 10767 / O</strain>
    </source>
</reference>
<sequence>MRVIQITDLHIGREGEDTYFVDVRENFRRIIAAVQERRPDYLVLSGDLCYHQGDLEIYAWIKGWIDQLHIPYEVIAGNHDDSQLLIQAFCRKADQKTDGLYFARNWMNKPVLFMDTAKYKVEEPQLKWLQAQLQTLRGDVALFIHHPPILVGTPFMDNNHPLIDRDPLLDILCAYPGNIDIFCGHYHVDRTVRWKNLLVHITPSCFFQIDSYAEDFKVDHYRIAFREISFLPELTISAVHYL</sequence>
<dbReference type="PANTHER" id="PTHR42988:SF2">
    <property type="entry name" value="CYCLIC NUCLEOTIDE PHOSPHODIESTERASE CBUA0032-RELATED"/>
    <property type="match status" value="1"/>
</dbReference>
<evidence type="ECO:0000313" key="6">
    <source>
        <dbReference type="EMBL" id="AEE52553.1"/>
    </source>
</evidence>
<dbReference type="RefSeq" id="WP_013767091.1">
    <property type="nucleotide sequence ID" value="NC_015510.1"/>
</dbReference>
<dbReference type="Gene3D" id="3.60.21.10">
    <property type="match status" value="1"/>
</dbReference>
<dbReference type="InterPro" id="IPR050884">
    <property type="entry name" value="CNP_phosphodiesterase-III"/>
</dbReference>
<comment type="similarity">
    <text evidence="4">Belongs to the cyclic nucleotide phosphodiesterase class-III family.</text>
</comment>